<reference evidence="4 5" key="1">
    <citation type="submission" date="2015-01" db="EMBL/GenBank/DDBJ databases">
        <title>Complete genome of Pseudomonas batumici UCM B-321 producer of the batumin antibiotic with strong antistaphilococcal and potential anticancer activity.</title>
        <authorList>
            <person name="Klochko V.V."/>
            <person name="Zelena L.B."/>
            <person name="Elena K.A."/>
            <person name="Reva O.N."/>
        </authorList>
    </citation>
    <scope>NUCLEOTIDE SEQUENCE [LARGE SCALE GENOMIC DNA]</scope>
    <source>
        <strain evidence="4 5">UCM B-321</strain>
    </source>
</reference>
<evidence type="ECO:0000313" key="4">
    <source>
        <dbReference type="EMBL" id="KIH81096.1"/>
    </source>
</evidence>
<dbReference type="OrthoDB" id="7028056at2"/>
<dbReference type="Pfam" id="PF13441">
    <property type="entry name" value="Gly-zipper_YMGG"/>
    <property type="match status" value="1"/>
</dbReference>
<dbReference type="EMBL" id="JXDG01000068">
    <property type="protein sequence ID" value="KIH81096.1"/>
    <property type="molecule type" value="Genomic_DNA"/>
</dbReference>
<dbReference type="PATRIC" id="fig|226910.6.peg.5384"/>
<feature type="compositionally biased region" description="Polar residues" evidence="1">
    <location>
        <begin position="285"/>
        <end position="298"/>
    </location>
</feature>
<feature type="signal peptide" evidence="2">
    <location>
        <begin position="1"/>
        <end position="29"/>
    </location>
</feature>
<protein>
    <submittedName>
        <fullName evidence="4">Autotransporter adhesin</fullName>
    </submittedName>
</protein>
<accession>A0A0C2HV63</accession>
<evidence type="ECO:0000259" key="3">
    <source>
        <dbReference type="Pfam" id="PF13441"/>
    </source>
</evidence>
<sequence length="314" mass="32612">MIFTSKPLVSTSKCRAALWVAAGFSTVLMGGCATSPTSKVGATTKVEYYPTCYEPVQHLRATDSDMTKSIATGAVIGALGGAALGALTGDDPAKRGRNAAIGAAGGALAGGAAGYYTEKQKQIADDNQRIGSYAQDINKSAADMDRNTAYAKASQSCYQREFASLVSARKAKTIGDAEGRKRLAEIVSGLKESNDLIVAVNGRAAEDLNNYTQAYEKDLQQVGVQRTDVVTVATADTTPVVAPTTTKGKKAKVAKKPVLPTVPKEAVATEKTLQDANAKKAASQDVASSGQSQVNSMCKNPDLGDWAPVPCPNA</sequence>
<evidence type="ECO:0000256" key="2">
    <source>
        <dbReference type="SAM" id="SignalP"/>
    </source>
</evidence>
<organism evidence="4 5">
    <name type="scientific">Pseudomonas batumici</name>
    <dbReference type="NCBI Taxonomy" id="226910"/>
    <lineage>
        <taxon>Bacteria</taxon>
        <taxon>Pseudomonadati</taxon>
        <taxon>Pseudomonadota</taxon>
        <taxon>Gammaproteobacteria</taxon>
        <taxon>Pseudomonadales</taxon>
        <taxon>Pseudomonadaceae</taxon>
        <taxon>Pseudomonas</taxon>
    </lineage>
</organism>
<evidence type="ECO:0000256" key="1">
    <source>
        <dbReference type="SAM" id="MobiDB-lite"/>
    </source>
</evidence>
<feature type="region of interest" description="Disordered" evidence="1">
    <location>
        <begin position="277"/>
        <end position="314"/>
    </location>
</feature>
<keyword evidence="2" id="KW-0732">Signal</keyword>
<feature type="chain" id="PRO_5002161983" evidence="2">
    <location>
        <begin position="30"/>
        <end position="314"/>
    </location>
</feature>
<dbReference type="PROSITE" id="PS51257">
    <property type="entry name" value="PROKAR_LIPOPROTEIN"/>
    <property type="match status" value="1"/>
</dbReference>
<evidence type="ECO:0000313" key="5">
    <source>
        <dbReference type="Proteomes" id="UP000031535"/>
    </source>
</evidence>
<name>A0A0C2HV63_9PSED</name>
<keyword evidence="5" id="KW-1185">Reference proteome</keyword>
<feature type="domain" description="YMGG-like Gly-zipper" evidence="3">
    <location>
        <begin position="71"/>
        <end position="116"/>
    </location>
</feature>
<dbReference type="RefSeq" id="WP_040071722.1">
    <property type="nucleotide sequence ID" value="NZ_JXDG01000068.1"/>
</dbReference>
<proteinExistence type="predicted"/>
<comment type="caution">
    <text evidence="4">The sequence shown here is derived from an EMBL/GenBank/DDBJ whole genome shotgun (WGS) entry which is preliminary data.</text>
</comment>
<dbReference type="Proteomes" id="UP000031535">
    <property type="component" value="Unassembled WGS sequence"/>
</dbReference>
<dbReference type="AlphaFoldDB" id="A0A0C2HV63"/>
<dbReference type="NCBIfam" id="NF041250">
    <property type="entry name" value="VI_TagQ"/>
    <property type="match status" value="1"/>
</dbReference>
<gene>
    <name evidence="4" type="ORF">UCMB321_5394</name>
</gene>
<dbReference type="STRING" id="226910.UCMB321_5394"/>
<dbReference type="InterPro" id="IPR027367">
    <property type="entry name" value="Gly-zipper_YMGG"/>
</dbReference>